<name>A0A2P9HLT7_9HYPH</name>
<dbReference type="EMBL" id="OOFM01000005">
    <property type="protein sequence ID" value="SPL65048.1"/>
    <property type="molecule type" value="Genomic_DNA"/>
</dbReference>
<evidence type="ECO:0000313" key="1">
    <source>
        <dbReference type="EMBL" id="SPL65048.1"/>
    </source>
</evidence>
<accession>A0A2P9HLT7</accession>
<organism evidence="1 2">
    <name type="scientific">Ochrobactrum soli</name>
    <dbReference type="NCBI Taxonomy" id="2448455"/>
    <lineage>
        <taxon>Bacteria</taxon>
        <taxon>Pseudomonadati</taxon>
        <taxon>Pseudomonadota</taxon>
        <taxon>Alphaproteobacteria</taxon>
        <taxon>Hyphomicrobiales</taxon>
        <taxon>Brucellaceae</taxon>
        <taxon>Brucella/Ochrobactrum group</taxon>
        <taxon>Ochrobactrum</taxon>
    </lineage>
</organism>
<gene>
    <name evidence="1" type="ORF">OHAE_915</name>
</gene>
<sequence>MVLVFLDKKMKSPQKNIIVKADGFELETETEGEADIIASTKWKADIIETISSSSLLEVGPYKYSLKQSSAALKAMLACYATLPGK</sequence>
<proteinExistence type="predicted"/>
<protein>
    <submittedName>
        <fullName evidence="1">Uncharacterized protein</fullName>
    </submittedName>
</protein>
<dbReference type="AlphaFoldDB" id="A0A2P9HLT7"/>
<evidence type="ECO:0000313" key="2">
    <source>
        <dbReference type="Proteomes" id="UP000246073"/>
    </source>
</evidence>
<reference evidence="2" key="1">
    <citation type="submission" date="2017-12" db="EMBL/GenBank/DDBJ databases">
        <authorList>
            <person name="Diaz M."/>
        </authorList>
    </citation>
    <scope>NUCLEOTIDE SEQUENCE [LARGE SCALE GENOMIC DNA]</scope>
    <source>
        <strain evidence="2">FI11154</strain>
    </source>
</reference>
<dbReference type="Proteomes" id="UP000246073">
    <property type="component" value="Unassembled WGS sequence"/>
</dbReference>